<proteinExistence type="inferred from homology"/>
<dbReference type="SUPFAM" id="SSF54713">
    <property type="entry name" value="Elongation factor Ts (EF-Ts), dimerisation domain"/>
    <property type="match status" value="1"/>
</dbReference>
<keyword evidence="7" id="KW-0934">Plastid</keyword>
<keyword evidence="3 4" id="KW-0648">Protein biosynthesis</keyword>
<feature type="domain" description="Translation elongation factor EFTs/EF1B dimerisation" evidence="6">
    <location>
        <begin position="57"/>
        <end position="198"/>
    </location>
</feature>
<dbReference type="InterPro" id="IPR014039">
    <property type="entry name" value="Transl_elong_EFTs/EF1B_dimer"/>
</dbReference>
<dbReference type="CDD" id="cd14275">
    <property type="entry name" value="UBA_EF-Ts"/>
    <property type="match status" value="1"/>
</dbReference>
<dbReference type="Gene3D" id="3.30.479.20">
    <property type="entry name" value="Elongation factor Ts, dimerisation domain"/>
    <property type="match status" value="1"/>
</dbReference>
<protein>
    <recommendedName>
        <fullName evidence="5">Elongation factor Ts, mitochondrial</fullName>
        <shortName evidence="5">EF-Ts</shortName>
        <shortName evidence="5">EF-TsMt</shortName>
    </recommendedName>
</protein>
<reference evidence="7" key="1">
    <citation type="submission" date="2018-08" db="EMBL/GenBank/DDBJ databases">
        <title>Comparative Plastid Genomics of Synurophyceae: Evolutionary Evidence of Lateral Gene Transfer and Inverted Repeat Dynamics.</title>
        <authorList>
            <person name="Kim J.I."/>
            <person name="Shin H."/>
            <person name="Skaloud P."/>
            <person name="Jung J."/>
            <person name="Yoon H.S."/>
            <person name="Archibald J.M."/>
            <person name="Shin W."/>
        </authorList>
    </citation>
    <scope>NUCLEOTIDE SEQUENCE</scope>
    <source>
        <strain evidence="7">CCMP1781</strain>
    </source>
</reference>
<dbReference type="InterPro" id="IPR001816">
    <property type="entry name" value="Transl_elong_EFTs/EF1B"/>
</dbReference>
<comment type="similarity">
    <text evidence="1 4">Belongs to the EF-Ts family.</text>
</comment>
<dbReference type="PROSITE" id="PS01126">
    <property type="entry name" value="EF_TS_1"/>
    <property type="match status" value="1"/>
</dbReference>
<dbReference type="InterPro" id="IPR009060">
    <property type="entry name" value="UBA-like_sf"/>
</dbReference>
<comment type="subcellular location">
    <subcellularLocation>
        <location evidence="4">Cytoplasm</location>
    </subcellularLocation>
    <subcellularLocation>
        <location evidence="5">Mitochondrion</location>
    </subcellularLocation>
</comment>
<dbReference type="Pfam" id="PF00889">
    <property type="entry name" value="EF_TS"/>
    <property type="match status" value="1"/>
</dbReference>
<dbReference type="InterPro" id="IPR036402">
    <property type="entry name" value="EF-Ts_dimer_sf"/>
</dbReference>
<dbReference type="GO" id="GO:0005739">
    <property type="term" value="C:mitochondrion"/>
    <property type="evidence" value="ECO:0007669"/>
    <property type="project" value="UniProtKB-SubCell"/>
</dbReference>
<dbReference type="SUPFAM" id="SSF46934">
    <property type="entry name" value="UBA-like"/>
    <property type="match status" value="1"/>
</dbReference>
<evidence type="ECO:0000256" key="4">
    <source>
        <dbReference type="HAMAP-Rule" id="MF_00050"/>
    </source>
</evidence>
<organism evidence="7">
    <name type="scientific">Neotessella volvocina</name>
    <dbReference type="NCBI Taxonomy" id="52559"/>
    <lineage>
        <taxon>Eukaryota</taxon>
        <taxon>Sar</taxon>
        <taxon>Stramenopiles</taxon>
        <taxon>Ochrophyta</taxon>
        <taxon>Synurophyceae</taxon>
        <taxon>Synurales</taxon>
        <taxon>Neotessellaceae</taxon>
        <taxon>Neotessella</taxon>
    </lineage>
</organism>
<accession>A0A3G2R0C2</accession>
<dbReference type="AlphaFoldDB" id="A0A3G2R0C2"/>
<evidence type="ECO:0000313" key="7">
    <source>
        <dbReference type="EMBL" id="AYO28662.1"/>
    </source>
</evidence>
<dbReference type="EMBL" id="MH795132">
    <property type="protein sequence ID" value="AYO28662.1"/>
    <property type="molecule type" value="Genomic_DNA"/>
</dbReference>
<evidence type="ECO:0000259" key="6">
    <source>
        <dbReference type="Pfam" id="PF00889"/>
    </source>
</evidence>
<geneLocation type="plastid" evidence="7"/>
<evidence type="ECO:0000256" key="2">
    <source>
        <dbReference type="ARBA" id="ARBA00022768"/>
    </source>
</evidence>
<dbReference type="HAMAP" id="MF_00050">
    <property type="entry name" value="EF_Ts"/>
    <property type="match status" value="1"/>
</dbReference>
<keyword evidence="2 4" id="KW-0251">Elongation factor</keyword>
<dbReference type="InterPro" id="IPR018101">
    <property type="entry name" value="Transl_elong_Ts_CS"/>
</dbReference>
<dbReference type="FunFam" id="1.10.8.10:FF:000001">
    <property type="entry name" value="Elongation factor Ts"/>
    <property type="match status" value="1"/>
</dbReference>
<evidence type="ECO:0000256" key="1">
    <source>
        <dbReference type="ARBA" id="ARBA00005532"/>
    </source>
</evidence>
<evidence type="ECO:0000256" key="5">
    <source>
        <dbReference type="HAMAP-Rule" id="MF_03135"/>
    </source>
</evidence>
<sequence length="203" mass="22795">MTLQISSDQIKELRLQTGAGFLNCKNALIESNGNFELAVTTLRKKGLASAEKKLLRTTQQGIITSYIHTGAKIGVLIELNCETDFVARRVEFQNLARSLAMQFASLPSVNYISLQDIPQQIWDAEMAVESQREDLKNKPESVLNTILKGRVEKTLKTYTLLNQACIRDPNITVEDYIKQHVSLLGENIQIGKICKFIIGEKKN</sequence>
<dbReference type="Gene3D" id="1.10.286.20">
    <property type="match status" value="1"/>
</dbReference>
<dbReference type="PROSITE" id="PS01127">
    <property type="entry name" value="EF_TS_2"/>
    <property type="match status" value="1"/>
</dbReference>
<dbReference type="PANTHER" id="PTHR11741">
    <property type="entry name" value="ELONGATION FACTOR TS"/>
    <property type="match status" value="1"/>
</dbReference>
<comment type="function">
    <text evidence="4">Associates with the EF-Tu.GDP complex and induces the exchange of GDP to GTP. It remains bound to the aminoacyl-tRNA.EF-Tu.GTP complex up to the GTP hydrolysis stage on the ribosome.</text>
</comment>
<keyword evidence="5" id="KW-0496">Mitochondrion</keyword>
<keyword evidence="4" id="KW-0963">Cytoplasm</keyword>
<dbReference type="PANTHER" id="PTHR11741:SF0">
    <property type="entry name" value="ELONGATION FACTOR TS, MITOCHONDRIAL"/>
    <property type="match status" value="1"/>
</dbReference>
<dbReference type="GO" id="GO:0003746">
    <property type="term" value="F:translation elongation factor activity"/>
    <property type="evidence" value="ECO:0007669"/>
    <property type="project" value="UniProtKB-UniRule"/>
</dbReference>
<dbReference type="Gene3D" id="1.10.8.10">
    <property type="entry name" value="DNA helicase RuvA subunit, C-terminal domain"/>
    <property type="match status" value="1"/>
</dbReference>
<evidence type="ECO:0000256" key="3">
    <source>
        <dbReference type="ARBA" id="ARBA00022917"/>
    </source>
</evidence>
<gene>
    <name evidence="7" type="primary">tsf</name>
</gene>
<name>A0A3G2R0C2_9STRA</name>